<dbReference type="Proteomes" id="UP001383192">
    <property type="component" value="Unassembled WGS sequence"/>
</dbReference>
<feature type="region of interest" description="Disordered" evidence="1">
    <location>
        <begin position="1"/>
        <end position="22"/>
    </location>
</feature>
<gene>
    <name evidence="2" type="ORF">VNI00_002044</name>
</gene>
<sequence length="341" mass="38681">MEDFPEDGAFRGPQRFPLSSLPVDLQETFDDPGAIESEDAITTLDLYLRASGIPGCLRFGRYPIDTVPQFMTPWPENPELKRPLGTRVLQKAVTHDKWDFARSVRRYLDELPDLMIRVAHTGPLKLPASAIAEYDEDDVEKYSHVDGVDELLEVLKDTIFETVAECIRVIERIPRSAALCETLSLIRANELCRAHHARWDILAMLAQRGLMPGDLIMAVIVVPPWEMNLDSFRQFTAPRDFSGHMLDIIPSSPADSISDKLWVAAYDCCYRRGRYFIVTNYTHWAFGHFKKDWTAAHITEPIEAKKIELENNGVTYAADNGANVVESLLYWIQLARGSVTL</sequence>
<evidence type="ECO:0000313" key="3">
    <source>
        <dbReference type="Proteomes" id="UP001383192"/>
    </source>
</evidence>
<evidence type="ECO:0000256" key="1">
    <source>
        <dbReference type="SAM" id="MobiDB-lite"/>
    </source>
</evidence>
<reference evidence="2 3" key="1">
    <citation type="submission" date="2024-01" db="EMBL/GenBank/DDBJ databases">
        <title>A draft genome for a cacao thread blight-causing isolate of Paramarasmius palmivorus.</title>
        <authorList>
            <person name="Baruah I.K."/>
            <person name="Bukari Y."/>
            <person name="Amoako-Attah I."/>
            <person name="Meinhardt L.W."/>
            <person name="Bailey B.A."/>
            <person name="Cohen S.P."/>
        </authorList>
    </citation>
    <scope>NUCLEOTIDE SEQUENCE [LARGE SCALE GENOMIC DNA]</scope>
    <source>
        <strain evidence="2 3">GH-12</strain>
    </source>
</reference>
<proteinExistence type="predicted"/>
<dbReference type="AlphaFoldDB" id="A0AAW0E221"/>
<organism evidence="2 3">
    <name type="scientific">Paramarasmius palmivorus</name>
    <dbReference type="NCBI Taxonomy" id="297713"/>
    <lineage>
        <taxon>Eukaryota</taxon>
        <taxon>Fungi</taxon>
        <taxon>Dikarya</taxon>
        <taxon>Basidiomycota</taxon>
        <taxon>Agaricomycotina</taxon>
        <taxon>Agaricomycetes</taxon>
        <taxon>Agaricomycetidae</taxon>
        <taxon>Agaricales</taxon>
        <taxon>Marasmiineae</taxon>
        <taxon>Marasmiaceae</taxon>
        <taxon>Paramarasmius</taxon>
    </lineage>
</organism>
<accession>A0AAW0E221</accession>
<keyword evidence="3" id="KW-1185">Reference proteome</keyword>
<comment type="caution">
    <text evidence="2">The sequence shown here is derived from an EMBL/GenBank/DDBJ whole genome shotgun (WGS) entry which is preliminary data.</text>
</comment>
<name>A0AAW0E221_9AGAR</name>
<evidence type="ECO:0000313" key="2">
    <source>
        <dbReference type="EMBL" id="KAK7058410.1"/>
    </source>
</evidence>
<dbReference type="EMBL" id="JAYKXP010000005">
    <property type="protein sequence ID" value="KAK7058410.1"/>
    <property type="molecule type" value="Genomic_DNA"/>
</dbReference>
<protein>
    <submittedName>
        <fullName evidence="2">Uncharacterized protein</fullName>
    </submittedName>
</protein>